<dbReference type="SUPFAM" id="SSF103473">
    <property type="entry name" value="MFS general substrate transporter"/>
    <property type="match status" value="1"/>
</dbReference>
<feature type="transmembrane region" description="Helical" evidence="2">
    <location>
        <begin position="324"/>
        <end position="343"/>
    </location>
</feature>
<reference evidence="3" key="1">
    <citation type="submission" date="2020-10" db="EMBL/GenBank/DDBJ databases">
        <authorList>
            <person name="Gilroy R."/>
        </authorList>
    </citation>
    <scope>NUCLEOTIDE SEQUENCE</scope>
    <source>
        <strain evidence="3">18911</strain>
    </source>
</reference>
<accession>A0A9D1MH61</accession>
<proteinExistence type="predicted"/>
<feature type="transmembrane region" description="Helical" evidence="2">
    <location>
        <begin position="235"/>
        <end position="255"/>
    </location>
</feature>
<feature type="transmembrane region" description="Helical" evidence="2">
    <location>
        <begin position="163"/>
        <end position="186"/>
    </location>
</feature>
<dbReference type="GO" id="GO:0015293">
    <property type="term" value="F:symporter activity"/>
    <property type="evidence" value="ECO:0007669"/>
    <property type="project" value="InterPro"/>
</dbReference>
<feature type="transmembrane region" description="Helical" evidence="2">
    <location>
        <begin position="62"/>
        <end position="84"/>
    </location>
</feature>
<gene>
    <name evidence="3" type="ORF">IAB05_01870</name>
</gene>
<sequence length="593" mass="65281">MDNNTDLTPETTPATEPQMNPGNAPQGKPKFDLKEFFVTLPAKIKVFWKNPPKGRYLNLKEILCLGGTAFGVSTIITIVSGLITATQIPGIYDIDVIHGAWICFLSSIIGLIIQPVFGKLIQNTNTKYGKYKPFILVLAPILAVFAIAATWQPQGMSEDARTIYAYLICTPTLIIWNLVQNTFYLLPGVITPNQQERADIWSPIGLVIGFSPTIMNVLGNVIKAHFNDLGQEYMAYRYLGFIYAAVGLVLLLCLFKVKERVIPTVENKEKVGLIEGMRMIMKNKPLLIFTLALVLGSSRTVVEIDAEVIGRLRYGADIATGLEVYGALTLITGFAVTPNMILLPLMTRKMNNRTILMIWMGCNAFGYLLLGLIGLQNIPQGTVSAVVITLLRFISLFNALASLQPLMMAELSDYQQYLTGKRLEGFIQTFLYALVLVFTNAGLVVMAYVKQGMDYQPSYFYGGEIPPTQTQINNALDYFNIAFIVSAVSAALMLITLFFYTLNKKQHEKIVAALAEKSRAEGAYNLDEEVGKTSIGAITEDEAAAIMGVSAIGIIKGNDEDKKENSVEATEEVTEETTESEKSEDADDPSADK</sequence>
<keyword evidence="2" id="KW-1133">Transmembrane helix</keyword>
<feature type="region of interest" description="Disordered" evidence="1">
    <location>
        <begin position="1"/>
        <end position="25"/>
    </location>
</feature>
<feature type="transmembrane region" description="Helical" evidence="2">
    <location>
        <begin position="381"/>
        <end position="401"/>
    </location>
</feature>
<evidence type="ECO:0000313" key="4">
    <source>
        <dbReference type="Proteomes" id="UP000824094"/>
    </source>
</evidence>
<feature type="transmembrane region" description="Helical" evidence="2">
    <location>
        <begin position="355"/>
        <end position="375"/>
    </location>
</feature>
<comment type="caution">
    <text evidence="3">The sequence shown here is derived from an EMBL/GenBank/DDBJ whole genome shotgun (WGS) entry which is preliminary data.</text>
</comment>
<dbReference type="PANTHER" id="PTHR11328:SF24">
    <property type="entry name" value="MAJOR FACILITATOR SUPERFAMILY (MFS) PROFILE DOMAIN-CONTAINING PROTEIN"/>
    <property type="match status" value="1"/>
</dbReference>
<feature type="compositionally biased region" description="Polar residues" evidence="1">
    <location>
        <begin position="1"/>
        <end position="23"/>
    </location>
</feature>
<dbReference type="GO" id="GO:0008643">
    <property type="term" value="P:carbohydrate transport"/>
    <property type="evidence" value="ECO:0007669"/>
    <property type="project" value="InterPro"/>
</dbReference>
<protein>
    <submittedName>
        <fullName evidence="3">MFS transporter</fullName>
    </submittedName>
</protein>
<dbReference type="Gene3D" id="1.20.1250.20">
    <property type="entry name" value="MFS general substrate transporter like domains"/>
    <property type="match status" value="1"/>
</dbReference>
<feature type="transmembrane region" description="Helical" evidence="2">
    <location>
        <begin position="96"/>
        <end position="113"/>
    </location>
</feature>
<dbReference type="Pfam" id="PF13347">
    <property type="entry name" value="MFS_2"/>
    <property type="match status" value="1"/>
</dbReference>
<dbReference type="GO" id="GO:0005886">
    <property type="term" value="C:plasma membrane"/>
    <property type="evidence" value="ECO:0007669"/>
    <property type="project" value="TreeGrafter"/>
</dbReference>
<feature type="region of interest" description="Disordered" evidence="1">
    <location>
        <begin position="560"/>
        <end position="593"/>
    </location>
</feature>
<evidence type="ECO:0000256" key="2">
    <source>
        <dbReference type="SAM" id="Phobius"/>
    </source>
</evidence>
<feature type="transmembrane region" description="Helical" evidence="2">
    <location>
        <begin position="198"/>
        <end position="215"/>
    </location>
</feature>
<feature type="transmembrane region" description="Helical" evidence="2">
    <location>
        <begin position="286"/>
        <end position="304"/>
    </location>
</feature>
<evidence type="ECO:0000313" key="3">
    <source>
        <dbReference type="EMBL" id="HIU60120.1"/>
    </source>
</evidence>
<feature type="transmembrane region" description="Helical" evidence="2">
    <location>
        <begin position="478"/>
        <end position="500"/>
    </location>
</feature>
<dbReference type="InterPro" id="IPR036259">
    <property type="entry name" value="MFS_trans_sf"/>
</dbReference>
<dbReference type="AlphaFoldDB" id="A0A9D1MH61"/>
<feature type="compositionally biased region" description="Acidic residues" evidence="1">
    <location>
        <begin position="569"/>
        <end position="593"/>
    </location>
</feature>
<organism evidence="3 4">
    <name type="scientific">Candidatus Stercoripulliclostridium merdigallinarum</name>
    <dbReference type="NCBI Taxonomy" id="2840951"/>
    <lineage>
        <taxon>Bacteria</taxon>
        <taxon>Bacillati</taxon>
        <taxon>Bacillota</taxon>
        <taxon>Clostridia</taxon>
        <taxon>Eubacteriales</taxon>
        <taxon>Candidatus Stercoripulliclostridium</taxon>
    </lineage>
</organism>
<evidence type="ECO:0000256" key="1">
    <source>
        <dbReference type="SAM" id="MobiDB-lite"/>
    </source>
</evidence>
<reference evidence="3" key="2">
    <citation type="journal article" date="2021" name="PeerJ">
        <title>Extensive microbial diversity within the chicken gut microbiome revealed by metagenomics and culture.</title>
        <authorList>
            <person name="Gilroy R."/>
            <person name="Ravi A."/>
            <person name="Getino M."/>
            <person name="Pursley I."/>
            <person name="Horton D.L."/>
            <person name="Alikhan N.F."/>
            <person name="Baker D."/>
            <person name="Gharbi K."/>
            <person name="Hall N."/>
            <person name="Watson M."/>
            <person name="Adriaenssens E.M."/>
            <person name="Foster-Nyarko E."/>
            <person name="Jarju S."/>
            <person name="Secka A."/>
            <person name="Antonio M."/>
            <person name="Oren A."/>
            <person name="Chaudhuri R.R."/>
            <person name="La Ragione R."/>
            <person name="Hildebrand F."/>
            <person name="Pallen M.J."/>
        </authorList>
    </citation>
    <scope>NUCLEOTIDE SEQUENCE</scope>
    <source>
        <strain evidence="3">18911</strain>
    </source>
</reference>
<dbReference type="InterPro" id="IPR039672">
    <property type="entry name" value="MFS_2"/>
</dbReference>
<name>A0A9D1MH61_9FIRM</name>
<dbReference type="Proteomes" id="UP000824094">
    <property type="component" value="Unassembled WGS sequence"/>
</dbReference>
<dbReference type="PANTHER" id="PTHR11328">
    <property type="entry name" value="MAJOR FACILITATOR SUPERFAMILY DOMAIN-CONTAINING PROTEIN"/>
    <property type="match status" value="1"/>
</dbReference>
<keyword evidence="2" id="KW-0472">Membrane</keyword>
<feature type="transmembrane region" description="Helical" evidence="2">
    <location>
        <begin position="134"/>
        <end position="151"/>
    </location>
</feature>
<dbReference type="EMBL" id="DVNF01000059">
    <property type="protein sequence ID" value="HIU60120.1"/>
    <property type="molecule type" value="Genomic_DNA"/>
</dbReference>
<keyword evidence="2" id="KW-0812">Transmembrane</keyword>
<feature type="transmembrane region" description="Helical" evidence="2">
    <location>
        <begin position="430"/>
        <end position="449"/>
    </location>
</feature>